<gene>
    <name evidence="2" type="ORF">AV530_004598</name>
</gene>
<feature type="compositionally biased region" description="Low complexity" evidence="1">
    <location>
        <begin position="204"/>
        <end position="221"/>
    </location>
</feature>
<evidence type="ECO:0000313" key="3">
    <source>
        <dbReference type="Proteomes" id="UP000190648"/>
    </source>
</evidence>
<evidence type="ECO:0000313" key="2">
    <source>
        <dbReference type="EMBL" id="OPJ83913.1"/>
    </source>
</evidence>
<accession>A0A1V4KHT3</accession>
<dbReference type="Proteomes" id="UP000190648">
    <property type="component" value="Unassembled WGS sequence"/>
</dbReference>
<name>A0A1V4KHT3_PATFA</name>
<proteinExistence type="predicted"/>
<evidence type="ECO:0000256" key="1">
    <source>
        <dbReference type="SAM" id="MobiDB-lite"/>
    </source>
</evidence>
<comment type="caution">
    <text evidence="2">The sequence shown here is derived from an EMBL/GenBank/DDBJ whole genome shotgun (WGS) entry which is preliminary data.</text>
</comment>
<keyword evidence="3" id="KW-1185">Reference proteome</keyword>
<feature type="compositionally biased region" description="Acidic residues" evidence="1">
    <location>
        <begin position="35"/>
        <end position="73"/>
    </location>
</feature>
<sequence length="243" mass="27345">MGTPAQPWGDFHVKWVSCDFLSEAVLGEGWRERGEGEEDEERELDEHEEDEEREWGEEDEERELGEHEEDEEQELPRAALSESRGESETQGQALGQVGEQLYPVLLSSRSEQKVNLPAWCALTPHLPLAWVPRTREAVCPAADLETAFFMKARSEAAAGGDRETLTRLLSRRGRRRPRGAGCDLPVAQQAGGTEPQGRVGRAGLSRQPRLQRRPLPCNLRLVKMRPQPQGRAGKHNNVQYPEP</sequence>
<feature type="region of interest" description="Disordered" evidence="1">
    <location>
        <begin position="170"/>
        <end position="243"/>
    </location>
</feature>
<feature type="region of interest" description="Disordered" evidence="1">
    <location>
        <begin position="26"/>
        <end position="95"/>
    </location>
</feature>
<reference evidence="2 3" key="1">
    <citation type="submission" date="2016-02" db="EMBL/GenBank/DDBJ databases">
        <title>Band-tailed pigeon sequencing and assembly.</title>
        <authorList>
            <person name="Soares A.E."/>
            <person name="Novak B.J."/>
            <person name="Rice E.S."/>
            <person name="O'Connell B."/>
            <person name="Chang D."/>
            <person name="Weber S."/>
            <person name="Shapiro B."/>
        </authorList>
    </citation>
    <scope>NUCLEOTIDE SEQUENCE [LARGE SCALE GENOMIC DNA]</scope>
    <source>
        <strain evidence="2">BTP2013</strain>
        <tissue evidence="2">Blood</tissue>
    </source>
</reference>
<dbReference type="EMBL" id="LSYS01003090">
    <property type="protein sequence ID" value="OPJ83913.1"/>
    <property type="molecule type" value="Genomic_DNA"/>
</dbReference>
<dbReference type="AlphaFoldDB" id="A0A1V4KHT3"/>
<protein>
    <submittedName>
        <fullName evidence="2">Uncharacterized protein</fullName>
    </submittedName>
</protein>
<organism evidence="2 3">
    <name type="scientific">Patagioenas fasciata monilis</name>
    <dbReference type="NCBI Taxonomy" id="372326"/>
    <lineage>
        <taxon>Eukaryota</taxon>
        <taxon>Metazoa</taxon>
        <taxon>Chordata</taxon>
        <taxon>Craniata</taxon>
        <taxon>Vertebrata</taxon>
        <taxon>Euteleostomi</taxon>
        <taxon>Archelosauria</taxon>
        <taxon>Archosauria</taxon>
        <taxon>Dinosauria</taxon>
        <taxon>Saurischia</taxon>
        <taxon>Theropoda</taxon>
        <taxon>Coelurosauria</taxon>
        <taxon>Aves</taxon>
        <taxon>Neognathae</taxon>
        <taxon>Neoaves</taxon>
        <taxon>Columbimorphae</taxon>
        <taxon>Columbiformes</taxon>
        <taxon>Columbidae</taxon>
        <taxon>Patagioenas</taxon>
    </lineage>
</organism>